<evidence type="ECO:0000256" key="6">
    <source>
        <dbReference type="ARBA" id="ARBA00023134"/>
    </source>
</evidence>
<dbReference type="PANTHER" id="PTHR19136:SF81">
    <property type="entry name" value="MOLYBDENUM COFACTOR GUANYLYLTRANSFERASE"/>
    <property type="match status" value="1"/>
</dbReference>
<dbReference type="Proteomes" id="UP000557193">
    <property type="component" value="Unassembled WGS sequence"/>
</dbReference>
<dbReference type="EMBL" id="JACHLL010000006">
    <property type="protein sequence ID" value="MBB6342888.1"/>
    <property type="molecule type" value="Genomic_DNA"/>
</dbReference>
<dbReference type="Gene3D" id="3.90.550.10">
    <property type="entry name" value="Spore Coat Polysaccharide Biosynthesis Protein SpsA, Chain A"/>
    <property type="match status" value="1"/>
</dbReference>
<dbReference type="GO" id="GO:0061603">
    <property type="term" value="F:molybdenum cofactor guanylyltransferase activity"/>
    <property type="evidence" value="ECO:0007669"/>
    <property type="project" value="UniProtKB-EC"/>
</dbReference>
<comment type="caution">
    <text evidence="9">The sequence shown here is derived from an EMBL/GenBank/DDBJ whole genome shotgun (WGS) entry which is preliminary data.</text>
</comment>
<dbReference type="GO" id="GO:0005525">
    <property type="term" value="F:GTP binding"/>
    <property type="evidence" value="ECO:0007669"/>
    <property type="project" value="UniProtKB-KW"/>
</dbReference>
<dbReference type="SUPFAM" id="SSF53448">
    <property type="entry name" value="Nucleotide-diphospho-sugar transferases"/>
    <property type="match status" value="1"/>
</dbReference>
<organism evidence="9 10">
    <name type="scientific">Pseudomonas fluvialis</name>
    <dbReference type="NCBI Taxonomy" id="1793966"/>
    <lineage>
        <taxon>Bacteria</taxon>
        <taxon>Pseudomonadati</taxon>
        <taxon>Pseudomonadota</taxon>
        <taxon>Gammaproteobacteria</taxon>
        <taxon>Pseudomonadales</taxon>
        <taxon>Pseudomonadaceae</taxon>
        <taxon>Pseudomonas</taxon>
    </lineage>
</organism>
<dbReference type="InterPro" id="IPR013482">
    <property type="entry name" value="Molybde_CF_guanTrfase"/>
</dbReference>
<dbReference type="GO" id="GO:1902758">
    <property type="term" value="P:bis(molybdopterin guanine dinucleotide)molybdenum biosynthetic process"/>
    <property type="evidence" value="ECO:0007669"/>
    <property type="project" value="TreeGrafter"/>
</dbReference>
<keyword evidence="1" id="KW-0963">Cytoplasm</keyword>
<dbReference type="EC" id="2.7.7.77" evidence="9"/>
<sequence length="191" mass="21695">MGGRDKGLIEWQGRPMVGWLNRLLRPLTDELLISCNRNTERYAPFADRLLRDEHAGFSGPLAGIREGLRAMRHDWLLVVPCDLPNLDRALLEVLWQKAQVSSGRPVMLRQGRHWQPLVSLLPRTALPLLEQAWSDGERSPRKLLLRLHAVALDCADDDTRLLNINTPHLLHQSPVALPSPGRRLPVRELTC</sequence>
<dbReference type="Pfam" id="PF12804">
    <property type="entry name" value="NTP_transf_3"/>
    <property type="match status" value="1"/>
</dbReference>
<keyword evidence="5" id="KW-0460">Magnesium</keyword>
<keyword evidence="2 9" id="KW-0808">Transferase</keyword>
<evidence type="ECO:0000313" key="9">
    <source>
        <dbReference type="EMBL" id="MBB6342888.1"/>
    </source>
</evidence>
<gene>
    <name evidence="9" type="ORF">HNP49_003076</name>
</gene>
<evidence type="ECO:0000256" key="7">
    <source>
        <dbReference type="ARBA" id="ARBA00023150"/>
    </source>
</evidence>
<dbReference type="InterPro" id="IPR029044">
    <property type="entry name" value="Nucleotide-diphossugar_trans"/>
</dbReference>
<keyword evidence="4" id="KW-0547">Nucleotide-binding</keyword>
<evidence type="ECO:0000259" key="8">
    <source>
        <dbReference type="Pfam" id="PF12804"/>
    </source>
</evidence>
<accession>A0A7X0ET14</accession>
<evidence type="ECO:0000256" key="5">
    <source>
        <dbReference type="ARBA" id="ARBA00022842"/>
    </source>
</evidence>
<keyword evidence="7" id="KW-0501">Molybdenum cofactor biosynthesis</keyword>
<dbReference type="InterPro" id="IPR025877">
    <property type="entry name" value="MobA-like_NTP_Trfase"/>
</dbReference>
<evidence type="ECO:0000256" key="1">
    <source>
        <dbReference type="ARBA" id="ARBA00022490"/>
    </source>
</evidence>
<evidence type="ECO:0000256" key="2">
    <source>
        <dbReference type="ARBA" id="ARBA00022679"/>
    </source>
</evidence>
<dbReference type="GO" id="GO:0046872">
    <property type="term" value="F:metal ion binding"/>
    <property type="evidence" value="ECO:0007669"/>
    <property type="project" value="UniProtKB-KW"/>
</dbReference>
<reference evidence="9 10" key="1">
    <citation type="submission" date="2020-08" db="EMBL/GenBank/DDBJ databases">
        <title>Functional genomics of gut bacteria from endangered species of beetles.</title>
        <authorList>
            <person name="Carlos-Shanley C."/>
        </authorList>
    </citation>
    <scope>NUCLEOTIDE SEQUENCE [LARGE SCALE GENOMIC DNA]</scope>
    <source>
        <strain evidence="9 10">S00202</strain>
    </source>
</reference>
<keyword evidence="10" id="KW-1185">Reference proteome</keyword>
<evidence type="ECO:0000313" key="10">
    <source>
        <dbReference type="Proteomes" id="UP000557193"/>
    </source>
</evidence>
<keyword evidence="3" id="KW-0479">Metal-binding</keyword>
<dbReference type="PANTHER" id="PTHR19136">
    <property type="entry name" value="MOLYBDENUM COFACTOR GUANYLYLTRANSFERASE"/>
    <property type="match status" value="1"/>
</dbReference>
<dbReference type="NCBIfam" id="TIGR02665">
    <property type="entry name" value="molyb_mobA"/>
    <property type="match status" value="1"/>
</dbReference>
<evidence type="ECO:0000256" key="3">
    <source>
        <dbReference type="ARBA" id="ARBA00022723"/>
    </source>
</evidence>
<name>A0A7X0ET14_9PSED</name>
<dbReference type="CDD" id="cd02503">
    <property type="entry name" value="MobA"/>
    <property type="match status" value="1"/>
</dbReference>
<evidence type="ECO:0000256" key="4">
    <source>
        <dbReference type="ARBA" id="ARBA00022741"/>
    </source>
</evidence>
<keyword evidence="9" id="KW-0548">Nucleotidyltransferase</keyword>
<keyword evidence="6" id="KW-0342">GTP-binding</keyword>
<proteinExistence type="predicted"/>
<protein>
    <submittedName>
        <fullName evidence="9">Molybdopterin-guanine dinucleotide biosynthesis protein A</fullName>
        <ecNumber evidence="9">2.7.7.77</ecNumber>
    </submittedName>
</protein>
<feature type="domain" description="MobA-like NTP transferase" evidence="8">
    <location>
        <begin position="1"/>
        <end position="148"/>
    </location>
</feature>
<dbReference type="AlphaFoldDB" id="A0A7X0ET14"/>